<proteinExistence type="predicted"/>
<organism evidence="1 2">
    <name type="scientific">Eretmocerus hayati</name>
    <dbReference type="NCBI Taxonomy" id="131215"/>
    <lineage>
        <taxon>Eukaryota</taxon>
        <taxon>Metazoa</taxon>
        <taxon>Ecdysozoa</taxon>
        <taxon>Arthropoda</taxon>
        <taxon>Hexapoda</taxon>
        <taxon>Insecta</taxon>
        <taxon>Pterygota</taxon>
        <taxon>Neoptera</taxon>
        <taxon>Endopterygota</taxon>
        <taxon>Hymenoptera</taxon>
        <taxon>Apocrita</taxon>
        <taxon>Proctotrupomorpha</taxon>
        <taxon>Chalcidoidea</taxon>
        <taxon>Aphelinidae</taxon>
        <taxon>Aphelininae</taxon>
        <taxon>Eretmocerus</taxon>
    </lineage>
</organism>
<evidence type="ECO:0000313" key="1">
    <source>
        <dbReference type="EMBL" id="KAJ8672259.1"/>
    </source>
</evidence>
<dbReference type="EMBL" id="CM056743">
    <property type="protein sequence ID" value="KAJ8672259.1"/>
    <property type="molecule type" value="Genomic_DNA"/>
</dbReference>
<accession>A0ACC2NPM2</accession>
<comment type="caution">
    <text evidence="1">The sequence shown here is derived from an EMBL/GenBank/DDBJ whole genome shotgun (WGS) entry which is preliminary data.</text>
</comment>
<reference evidence="1" key="1">
    <citation type="submission" date="2023-04" db="EMBL/GenBank/DDBJ databases">
        <title>A chromosome-level genome assembly of the parasitoid wasp Eretmocerus hayati.</title>
        <authorList>
            <person name="Zhong Y."/>
            <person name="Liu S."/>
            <person name="Liu Y."/>
        </authorList>
    </citation>
    <scope>NUCLEOTIDE SEQUENCE</scope>
    <source>
        <strain evidence="1">ZJU_SS_LIU_2023</strain>
    </source>
</reference>
<name>A0ACC2NPM2_9HYME</name>
<dbReference type="Proteomes" id="UP001239111">
    <property type="component" value="Chromosome 3"/>
</dbReference>
<keyword evidence="2" id="KW-1185">Reference proteome</keyword>
<protein>
    <submittedName>
        <fullName evidence="1">Uncharacterized protein</fullName>
    </submittedName>
</protein>
<evidence type="ECO:0000313" key="2">
    <source>
        <dbReference type="Proteomes" id="UP001239111"/>
    </source>
</evidence>
<sequence>MKQREAAKAVPISVPTNSDKSTHSSNLGDESDDRADGFEERDDQNEKGLKFSRSELCNFLMKCEYDHRGPTITTKRYVFLAECIELTLDGEKNEKYFKSIKTSEVECNSGTVPGSQGLLFFAQKRAHSVGVRLHILNSPDVRNLQPVSIENN</sequence>
<gene>
    <name evidence="1" type="ORF">QAD02_003518</name>
</gene>